<proteinExistence type="predicted"/>
<evidence type="ECO:0000256" key="1">
    <source>
        <dbReference type="SAM" id="MobiDB-lite"/>
    </source>
</evidence>
<accession>A0A6C0LDN9</accession>
<feature type="region of interest" description="Disordered" evidence="1">
    <location>
        <begin position="28"/>
        <end position="48"/>
    </location>
</feature>
<feature type="compositionally biased region" description="Basic and acidic residues" evidence="1">
    <location>
        <begin position="36"/>
        <end position="47"/>
    </location>
</feature>
<organism evidence="2">
    <name type="scientific">viral metagenome</name>
    <dbReference type="NCBI Taxonomy" id="1070528"/>
    <lineage>
        <taxon>unclassified sequences</taxon>
        <taxon>metagenomes</taxon>
        <taxon>organismal metagenomes</taxon>
    </lineage>
</organism>
<reference evidence="2" key="1">
    <citation type="journal article" date="2020" name="Nature">
        <title>Giant virus diversity and host interactions through global metagenomics.</title>
        <authorList>
            <person name="Schulz F."/>
            <person name="Roux S."/>
            <person name="Paez-Espino D."/>
            <person name="Jungbluth S."/>
            <person name="Walsh D.A."/>
            <person name="Denef V.J."/>
            <person name="McMahon K.D."/>
            <person name="Konstantinidis K.T."/>
            <person name="Eloe-Fadrosh E.A."/>
            <person name="Kyrpides N.C."/>
            <person name="Woyke T."/>
        </authorList>
    </citation>
    <scope>NUCLEOTIDE SEQUENCE</scope>
    <source>
        <strain evidence="2">GVMAG-M-3300027804-47</strain>
    </source>
</reference>
<protein>
    <submittedName>
        <fullName evidence="2">Uncharacterized protein</fullName>
    </submittedName>
</protein>
<dbReference type="EMBL" id="MN740480">
    <property type="protein sequence ID" value="QHU29066.1"/>
    <property type="molecule type" value="Genomic_DNA"/>
</dbReference>
<evidence type="ECO:0000313" key="2">
    <source>
        <dbReference type="EMBL" id="QHU29066.1"/>
    </source>
</evidence>
<sequence>MELILEEDLKKNKKITGIANIALRTITNKKNSRSPPNKEKTPNKERLSPTLRLHHLDEDIIKLITLKSLKSLYKYKLVDGIPEDKLDVNLLCENRDALSYLITKKLQFNYYHLSINPNPIVFKLLKDKIRVDPNVHINWHLLSSKTDLEVIDLLSERIKFENQLSKEEYDKLQLPYKINWKLLSANPKASKILKEEYDNPNSDKLVWSALCSNPSAFDIVKEEYKRYPNSNKLVWSAICSNPNPKIVSLLEMELKIFPEHIDTKALAGNKTTEVIKFLNNNFDLKNEDYDFWHILFGNSNSEILEIIKNVPNHNHHAESRLSIYGSAGIIAFLREKDNNHMISLSDLASNPLPEAIELLKDKLKDKLAKNKITPIICRSLSENSNPGVITLLEKEFIKKPDNPDILWRTLSSNTNKEVIDLLRKRMNYENSLTKKRYRDLNMYHMINWDIVSKNPNAINLIKDRIEYQNSPVNFDRLKDINESQINWKALSTNPSIFAIV</sequence>
<dbReference type="AlphaFoldDB" id="A0A6C0LDN9"/>
<name>A0A6C0LDN9_9ZZZZ</name>